<feature type="compositionally biased region" description="Low complexity" evidence="1">
    <location>
        <begin position="36"/>
        <end position="54"/>
    </location>
</feature>
<keyword evidence="4" id="KW-1185">Reference proteome</keyword>
<dbReference type="AlphaFoldDB" id="A0A6G6WI11"/>
<dbReference type="KEGG" id="nano:G5V58_21300"/>
<accession>A0A6G6WI11</accession>
<name>A0A6G6WI11_9ACTN</name>
<reference evidence="3 4" key="1">
    <citation type="submission" date="2020-02" db="EMBL/GenBank/DDBJ databases">
        <title>Full genome sequence of Nocardioides sp. R-3366.</title>
        <authorList>
            <person name="Im W.-T."/>
        </authorList>
    </citation>
    <scope>NUCLEOTIDE SEQUENCE [LARGE SCALE GENOMIC DNA]</scope>
    <source>
        <strain evidence="3 4">R-3366</strain>
    </source>
</reference>
<evidence type="ECO:0000256" key="1">
    <source>
        <dbReference type="SAM" id="MobiDB-lite"/>
    </source>
</evidence>
<sequence length="106" mass="10583">MALLGERRLRTRLLAAGLKASAACAVVVALSAASAGTPTGAAPEPAGPAGPAGSDCSFRGAAAGDSPPTALIRTPRGQVREVPFAVGWDVYNGRRPGSLLAVCTER</sequence>
<feature type="signal peptide" evidence="2">
    <location>
        <begin position="1"/>
        <end position="35"/>
    </location>
</feature>
<dbReference type="Proteomes" id="UP000502996">
    <property type="component" value="Chromosome"/>
</dbReference>
<evidence type="ECO:0000256" key="2">
    <source>
        <dbReference type="SAM" id="SignalP"/>
    </source>
</evidence>
<feature type="region of interest" description="Disordered" evidence="1">
    <location>
        <begin position="36"/>
        <end position="75"/>
    </location>
</feature>
<organism evidence="3 4">
    <name type="scientific">Nocardioides anomalus</name>
    <dbReference type="NCBI Taxonomy" id="2712223"/>
    <lineage>
        <taxon>Bacteria</taxon>
        <taxon>Bacillati</taxon>
        <taxon>Actinomycetota</taxon>
        <taxon>Actinomycetes</taxon>
        <taxon>Propionibacteriales</taxon>
        <taxon>Nocardioidaceae</taxon>
        <taxon>Nocardioides</taxon>
    </lineage>
</organism>
<proteinExistence type="predicted"/>
<keyword evidence="2" id="KW-0732">Signal</keyword>
<protein>
    <submittedName>
        <fullName evidence="3">Uncharacterized protein</fullName>
    </submittedName>
</protein>
<gene>
    <name evidence="3" type="ORF">G5V58_21300</name>
</gene>
<evidence type="ECO:0000313" key="4">
    <source>
        <dbReference type="Proteomes" id="UP000502996"/>
    </source>
</evidence>
<feature type="chain" id="PRO_5039343922" evidence="2">
    <location>
        <begin position="36"/>
        <end position="106"/>
    </location>
</feature>
<dbReference type="EMBL" id="CP049257">
    <property type="protein sequence ID" value="QIG44968.1"/>
    <property type="molecule type" value="Genomic_DNA"/>
</dbReference>
<dbReference type="RefSeq" id="WP_165237060.1">
    <property type="nucleotide sequence ID" value="NZ_CP049257.1"/>
</dbReference>
<evidence type="ECO:0000313" key="3">
    <source>
        <dbReference type="EMBL" id="QIG44968.1"/>
    </source>
</evidence>